<dbReference type="InterPro" id="IPR036680">
    <property type="entry name" value="SPOR-like_sf"/>
</dbReference>
<dbReference type="Pfam" id="PF05036">
    <property type="entry name" value="SPOR"/>
    <property type="match status" value="1"/>
</dbReference>
<feature type="compositionally biased region" description="Polar residues" evidence="1">
    <location>
        <begin position="272"/>
        <end position="282"/>
    </location>
</feature>
<sequence>MSDNDRKNPYEMKQDHKHHDPLERLTRIFNPHKQREHQNDQSISPVPKTSSYDDVDLSFLEAELKSNLTNDLPFEDKKKQWNLHATSEQSTSNIAPTSSLNHLEKNNSLSKDANSSPISHDEEQILDALSPLPIQKKQSPQNITTLINTDSFFEKSDFSEQSDNLFFDETNKHANKKDRTESINQSRSSLLTTSLEEDIVNIQQNHDDNQNFNDTSVNHPYKVLADQENQAKEYYTDVFLPSTDMFPSSSDLIPEKEDIGRNETIRDLPLPSDSTQIGNQSDLKGFPQERHPIDYPQFYEEKSLQQETYTEKTPKYRDAQAQYINNTENISEQNDKKEVPHIQNNLNNIRSSSETLTTKQANSFFAHNYPRKNTPPPNVDTYKFAEEIVEKTGPIMVPEVPYEAPEYDVPTDDLKEEFADVLNVGNVSEENFLRQQQQNEIFNEIFHQTMQTPKDDAYTNSQAQQANYFSTDNRDYYSSSFTENSLYKDADQISTHPPSTPPLKSFIVGKTLAKSAIFLTLIAIGFVGYSHFFMQSQKNESAPIIYADHTPFKFKQETAETKNDVAHNLDIYKQKTEQNEKQENTQQFLIDNSEQPEDLEEVNQREATSLSSPSLDESDIEDAVTEAINHTIPMREVQTVIVNQDGTIVLTPKQHTERKTIDEQKERIDQADVDQLQDFSTVSSHEFDINNKKTEDNLTSDIDKIIAESASTSNIEEKIIPIPSHAERNSEKQIHTASRVTQPSPIITQNSESYYVQLASQPTHALARDSLKKMKFRFGSLIGVRPLNIQSALIPGKGTYYRVRIQTENRNDAITLCESIKNSGGDCFITR</sequence>
<gene>
    <name evidence="3" type="ORF">HWV54_00775</name>
</gene>
<name>A0ABX6QF31_9HYPH</name>
<feature type="compositionally biased region" description="Polar residues" evidence="1">
    <location>
        <begin position="40"/>
        <end position="52"/>
    </location>
</feature>
<feature type="compositionally biased region" description="Polar residues" evidence="1">
    <location>
        <begin position="605"/>
        <end position="615"/>
    </location>
</feature>
<feature type="region of interest" description="Disordered" evidence="1">
    <location>
        <begin position="84"/>
        <end position="119"/>
    </location>
</feature>
<accession>A0ABX6QF31</accession>
<dbReference type="EMBL" id="CP058235">
    <property type="protein sequence ID" value="QLC51519.1"/>
    <property type="molecule type" value="Genomic_DNA"/>
</dbReference>
<feature type="region of interest" description="Disordered" evidence="1">
    <location>
        <begin position="266"/>
        <end position="288"/>
    </location>
</feature>
<evidence type="ECO:0000256" key="1">
    <source>
        <dbReference type="SAM" id="MobiDB-lite"/>
    </source>
</evidence>
<feature type="compositionally biased region" description="Polar residues" evidence="1">
    <location>
        <begin position="84"/>
        <end position="118"/>
    </location>
</feature>
<organism evidence="3 4">
    <name type="scientific">Bartonella alsatica</name>
    <dbReference type="NCBI Taxonomy" id="52764"/>
    <lineage>
        <taxon>Bacteria</taxon>
        <taxon>Pseudomonadati</taxon>
        <taxon>Pseudomonadota</taxon>
        <taxon>Alphaproteobacteria</taxon>
        <taxon>Hyphomicrobiales</taxon>
        <taxon>Bartonellaceae</taxon>
        <taxon>Bartonella</taxon>
    </lineage>
</organism>
<evidence type="ECO:0000313" key="4">
    <source>
        <dbReference type="Proteomes" id="UP000509443"/>
    </source>
</evidence>
<evidence type="ECO:0000259" key="2">
    <source>
        <dbReference type="Pfam" id="PF05036"/>
    </source>
</evidence>
<feature type="domain" description="SPOR" evidence="2">
    <location>
        <begin position="751"/>
        <end position="830"/>
    </location>
</feature>
<feature type="compositionally biased region" description="Basic and acidic residues" evidence="1">
    <location>
        <begin position="1"/>
        <end position="26"/>
    </location>
</feature>
<reference evidence="3 4" key="1">
    <citation type="submission" date="2020-06" db="EMBL/GenBank/DDBJ databases">
        <title>Complete closed genome sequence of Bartonella alsatica CIP 105477.</title>
        <authorList>
            <person name="Thibau A."/>
            <person name="Schultze T.G."/>
            <person name="Kempf V.A.J."/>
        </authorList>
    </citation>
    <scope>NUCLEOTIDE SEQUENCE [LARGE SCALE GENOMIC DNA]</scope>
    <source>
        <strain evidence="3 4">CIP 105477</strain>
    </source>
</reference>
<feature type="region of interest" description="Disordered" evidence="1">
    <location>
        <begin position="592"/>
        <end position="618"/>
    </location>
</feature>
<dbReference type="InterPro" id="IPR007730">
    <property type="entry name" value="SPOR-like_dom"/>
</dbReference>
<dbReference type="RefSeq" id="WP_005865157.1">
    <property type="nucleotide sequence ID" value="NZ_CACVBB010000003.1"/>
</dbReference>
<dbReference type="Proteomes" id="UP000509443">
    <property type="component" value="Chromosome"/>
</dbReference>
<protein>
    <submittedName>
        <fullName evidence="3">SPOR domain-containing protein</fullName>
    </submittedName>
</protein>
<evidence type="ECO:0000313" key="3">
    <source>
        <dbReference type="EMBL" id="QLC51519.1"/>
    </source>
</evidence>
<keyword evidence="4" id="KW-1185">Reference proteome</keyword>
<dbReference type="Gene3D" id="3.30.70.1070">
    <property type="entry name" value="Sporulation related repeat"/>
    <property type="match status" value="1"/>
</dbReference>
<proteinExistence type="predicted"/>
<feature type="region of interest" description="Disordered" evidence="1">
    <location>
        <begin position="1"/>
        <end position="52"/>
    </location>
</feature>